<evidence type="ECO:0000259" key="2">
    <source>
        <dbReference type="Pfam" id="PF09335"/>
    </source>
</evidence>
<dbReference type="InterPro" id="IPR032816">
    <property type="entry name" value="VTT_dom"/>
</dbReference>
<keyword evidence="4" id="KW-1185">Reference proteome</keyword>
<feature type="transmembrane region" description="Helical" evidence="1">
    <location>
        <begin position="98"/>
        <end position="121"/>
    </location>
</feature>
<accession>A0A1T4YTL9</accession>
<gene>
    <name evidence="3" type="ORF">SAMN06295964_0858</name>
</gene>
<feature type="transmembrane region" description="Helical" evidence="1">
    <location>
        <begin position="127"/>
        <end position="144"/>
    </location>
</feature>
<keyword evidence="1" id="KW-0472">Membrane</keyword>
<feature type="domain" description="VTT" evidence="2">
    <location>
        <begin position="11"/>
        <end position="113"/>
    </location>
</feature>
<feature type="transmembrane region" description="Helical" evidence="1">
    <location>
        <begin position="12"/>
        <end position="34"/>
    </location>
</feature>
<proteinExistence type="predicted"/>
<name>A0A1T4YTL9_9ACTN</name>
<dbReference type="Proteomes" id="UP000191040">
    <property type="component" value="Chromosome I"/>
</dbReference>
<dbReference type="EMBL" id="LT796768">
    <property type="protein sequence ID" value="SKB05174.1"/>
    <property type="molecule type" value="Genomic_DNA"/>
</dbReference>
<protein>
    <submittedName>
        <fullName evidence="3">SNARE associated Golgi protein</fullName>
    </submittedName>
</protein>
<dbReference type="AlphaFoldDB" id="A0A1T4YTL9"/>
<sequence>MSEVLDSIRAWPWFWAWLTFFVIVLLRAGATYGIGRAIAAGMLREREPGPRVLAAMRQVERWGPPAVTVSFFTVGAQTAVNLGAGLARMSFPRYLTGLVPGAVIWATIWSTIGMSAFLAVFTGGSERLAWLFVLLVVVVVAVLLRRSVSQSNPAREPGAD</sequence>
<dbReference type="Pfam" id="PF09335">
    <property type="entry name" value="VTT_dom"/>
    <property type="match status" value="1"/>
</dbReference>
<dbReference type="RefSeq" id="WP_172806252.1">
    <property type="nucleotide sequence ID" value="NZ_LT796768.1"/>
</dbReference>
<evidence type="ECO:0000256" key="1">
    <source>
        <dbReference type="SAM" id="Phobius"/>
    </source>
</evidence>
<evidence type="ECO:0000313" key="4">
    <source>
        <dbReference type="Proteomes" id="UP000191040"/>
    </source>
</evidence>
<organism evidence="3 4">
    <name type="scientific">Aeromicrobium choanae</name>
    <dbReference type="NCBI Taxonomy" id="1736691"/>
    <lineage>
        <taxon>Bacteria</taxon>
        <taxon>Bacillati</taxon>
        <taxon>Actinomycetota</taxon>
        <taxon>Actinomycetes</taxon>
        <taxon>Propionibacteriales</taxon>
        <taxon>Nocardioidaceae</taxon>
        <taxon>Aeromicrobium</taxon>
    </lineage>
</organism>
<keyword evidence="1" id="KW-0812">Transmembrane</keyword>
<reference evidence="4" key="1">
    <citation type="submission" date="2017-02" db="EMBL/GenBank/DDBJ databases">
        <authorList>
            <person name="Varghese N."/>
            <person name="Submissions S."/>
        </authorList>
    </citation>
    <scope>NUCLEOTIDE SEQUENCE [LARGE SCALE GENOMIC DNA]</scope>
    <source>
        <strain evidence="4">9H-4</strain>
    </source>
</reference>
<evidence type="ECO:0000313" key="3">
    <source>
        <dbReference type="EMBL" id="SKB05174.1"/>
    </source>
</evidence>
<keyword evidence="1" id="KW-1133">Transmembrane helix</keyword>
<dbReference type="STRING" id="1736691.SAMN06295964_0858"/>